<keyword evidence="1" id="KW-1133">Transmembrane helix</keyword>
<sequence length="194" mass="21631">MSKRDIVPDNVRSLFLLAGGDVSLGDLHSFPLTEYERRIALEVMANKSHPFWSEIRTRSSTRGKNSADGSTDSYLDAQAQAPRRAVAPIVSMLLISFLLGATIVYFGMKDRFLANLFAGIVVWGAWILLMLFLLRMFGDRFRGNTIYGFLGFWVLYFPAIFAADLSGPIANFLVSLIPFFAAARVGDYVLSFLI</sequence>
<dbReference type="Proteomes" id="UP001521181">
    <property type="component" value="Unassembled WGS sequence"/>
</dbReference>
<proteinExistence type="predicted"/>
<dbReference type="EMBL" id="JAJUOS010000013">
    <property type="protein sequence ID" value="MCE5974772.1"/>
    <property type="molecule type" value="Genomic_DNA"/>
</dbReference>
<feature type="transmembrane region" description="Helical" evidence="1">
    <location>
        <begin position="146"/>
        <end position="163"/>
    </location>
</feature>
<evidence type="ECO:0000256" key="1">
    <source>
        <dbReference type="SAM" id="Phobius"/>
    </source>
</evidence>
<evidence type="ECO:0000313" key="2">
    <source>
        <dbReference type="EMBL" id="MCE5974772.1"/>
    </source>
</evidence>
<name>A0ABS8YY90_9RHOB</name>
<feature type="transmembrane region" description="Helical" evidence="1">
    <location>
        <begin position="112"/>
        <end position="134"/>
    </location>
</feature>
<keyword evidence="1" id="KW-0812">Transmembrane</keyword>
<keyword evidence="1" id="KW-0472">Membrane</keyword>
<evidence type="ECO:0000313" key="3">
    <source>
        <dbReference type="Proteomes" id="UP001521181"/>
    </source>
</evidence>
<organism evidence="2 3">
    <name type="scientific">Rhodobacter flavimaris</name>
    <dbReference type="NCBI Taxonomy" id="2907145"/>
    <lineage>
        <taxon>Bacteria</taxon>
        <taxon>Pseudomonadati</taxon>
        <taxon>Pseudomonadota</taxon>
        <taxon>Alphaproteobacteria</taxon>
        <taxon>Rhodobacterales</taxon>
        <taxon>Rhodobacter group</taxon>
        <taxon>Rhodobacter</taxon>
    </lineage>
</organism>
<feature type="transmembrane region" description="Helical" evidence="1">
    <location>
        <begin position="85"/>
        <end position="106"/>
    </location>
</feature>
<comment type="caution">
    <text evidence="2">The sequence shown here is derived from an EMBL/GenBank/DDBJ whole genome shotgun (WGS) entry which is preliminary data.</text>
</comment>
<protein>
    <recommendedName>
        <fullName evidence="4">DUF805 domain-containing protein</fullName>
    </recommendedName>
</protein>
<gene>
    <name evidence="2" type="ORF">LZA78_14880</name>
</gene>
<keyword evidence="3" id="KW-1185">Reference proteome</keyword>
<reference evidence="2 3" key="1">
    <citation type="submission" date="2021-12" db="EMBL/GenBank/DDBJ databases">
        <title>Sinirhodobacter sp. WL0062 is a bacterium isolated from seawater.</title>
        <authorList>
            <person name="Wang L."/>
            <person name="He W."/>
            <person name="Zhang D.-F."/>
        </authorList>
    </citation>
    <scope>NUCLEOTIDE SEQUENCE [LARGE SCALE GENOMIC DNA]</scope>
    <source>
        <strain evidence="2 3">WL0062</strain>
    </source>
</reference>
<accession>A0ABS8YY90</accession>
<dbReference type="RefSeq" id="WP_233677712.1">
    <property type="nucleotide sequence ID" value="NZ_JAJUOS010000013.1"/>
</dbReference>
<evidence type="ECO:0008006" key="4">
    <source>
        <dbReference type="Google" id="ProtNLM"/>
    </source>
</evidence>